<gene>
    <name evidence="1" type="ORF">IRJ41_019759</name>
</gene>
<accession>A0A9W7TVW1</accession>
<name>A0A9W7TVW1_TRIRA</name>
<dbReference type="Proteomes" id="UP001059041">
    <property type="component" value="Linkage Group LG11"/>
</dbReference>
<evidence type="ECO:0000313" key="2">
    <source>
        <dbReference type="Proteomes" id="UP001059041"/>
    </source>
</evidence>
<dbReference type="AlphaFoldDB" id="A0A9W7TVW1"/>
<protein>
    <submittedName>
        <fullName evidence="1">Uncharacterized protein</fullName>
    </submittedName>
</protein>
<proteinExistence type="predicted"/>
<reference evidence="1" key="1">
    <citation type="submission" date="2021-02" db="EMBL/GenBank/DDBJ databases">
        <title>Comparative genomics reveals that relaxation of natural selection precedes convergent phenotypic evolution of cavefish.</title>
        <authorList>
            <person name="Peng Z."/>
        </authorList>
    </citation>
    <scope>NUCLEOTIDE SEQUENCE</scope>
    <source>
        <tissue evidence="1">Muscle</tissue>
    </source>
</reference>
<keyword evidence="2" id="KW-1185">Reference proteome</keyword>
<dbReference type="EMBL" id="JAFHDT010000011">
    <property type="protein sequence ID" value="KAI7804029.1"/>
    <property type="molecule type" value="Genomic_DNA"/>
</dbReference>
<organism evidence="1 2">
    <name type="scientific">Triplophysa rosa</name>
    <name type="common">Cave loach</name>
    <dbReference type="NCBI Taxonomy" id="992332"/>
    <lineage>
        <taxon>Eukaryota</taxon>
        <taxon>Metazoa</taxon>
        <taxon>Chordata</taxon>
        <taxon>Craniata</taxon>
        <taxon>Vertebrata</taxon>
        <taxon>Euteleostomi</taxon>
        <taxon>Actinopterygii</taxon>
        <taxon>Neopterygii</taxon>
        <taxon>Teleostei</taxon>
        <taxon>Ostariophysi</taxon>
        <taxon>Cypriniformes</taxon>
        <taxon>Nemacheilidae</taxon>
        <taxon>Triplophysa</taxon>
    </lineage>
</organism>
<sequence length="124" mass="14113">MRFPDTRHYNSTVCLRQRSIHDTSDLMASRPSEEIARCKPTPDTQIRCLSCCKDVFSSRRERGAAEQEVEVEYDSIVFQTDQSVASALMSCVLHVTQKTQKCLKPTEEKRKSLVRANRSSSVSL</sequence>
<comment type="caution">
    <text evidence="1">The sequence shown here is derived from an EMBL/GenBank/DDBJ whole genome shotgun (WGS) entry which is preliminary data.</text>
</comment>
<evidence type="ECO:0000313" key="1">
    <source>
        <dbReference type="EMBL" id="KAI7804029.1"/>
    </source>
</evidence>